<evidence type="ECO:0000313" key="4">
    <source>
        <dbReference type="EMBL" id="VDS04484.1"/>
    </source>
</evidence>
<keyword evidence="5" id="KW-1185">Reference proteome</keyword>
<proteinExistence type="inferred from homology"/>
<dbReference type="InterPro" id="IPR003423">
    <property type="entry name" value="OMP_efflux"/>
</dbReference>
<evidence type="ECO:0000256" key="1">
    <source>
        <dbReference type="ARBA" id="ARBA00007613"/>
    </source>
</evidence>
<keyword evidence="2" id="KW-0812">Transmembrane</keyword>
<reference evidence="4 5" key="1">
    <citation type="submission" date="2018-12" db="EMBL/GenBank/DDBJ databases">
        <authorList>
            <person name="Criscuolo A."/>
        </authorList>
    </citation>
    <scope>NUCLEOTIDE SEQUENCE [LARGE SCALE GENOMIC DNA]</scope>
    <source>
        <strain evidence="4">ACIP1116281</strain>
    </source>
</reference>
<keyword evidence="2" id="KW-0732">Signal</keyword>
<name>A0A3S4EL74_9HYPH</name>
<dbReference type="PANTHER" id="PTHR30203">
    <property type="entry name" value="OUTER MEMBRANE CATION EFFLUX PROTEIN"/>
    <property type="match status" value="1"/>
</dbReference>
<comment type="subcellular location">
    <subcellularLocation>
        <location evidence="2">Cell membrane</location>
        <topology evidence="2">Lipid-anchor</topology>
    </subcellularLocation>
</comment>
<sequence length="460" mass="48963">MSSLRFALLLPAAFVAGCSSLTTPYMRPALPAAPAWTQSAGVAEPSAAIGWWRSFGDPKLDQLVEAVLRNNNDLFAATLRVRKALLQAELAGVTKFPVPTGSGTAQRSFPLGDGNAASSSFVAGLGASYELDLWGRLASAQDMASLQAAASIEDVEAARTTVVAATIETYWRLAFVNQDLAAARASLEIARQVEDLVKSQAAAGAATALELAEVRQTLESQAAALADLEQNRVVLRNALFVLLNGGANPVVEPQHLPRQTPVRITAGLPAELLARRPDLRAAELRLRASLRAVDTMRASLYPQISLTGNLGATSSDLLQILSNPVATLGAGIVLPFLNFRDGELRVKVSEVDYEIAVAEFRSVLLTAFSDTSTALSARTALNDKARRLRAALEAAQAADKLTEERYRAGSVALRIWLDAQERSRTAARAVAANRLEQLVTEVQIFRVLGGSPSMPATASR</sequence>
<keyword evidence="3" id="KW-0175">Coiled coil</keyword>
<dbReference type="NCBIfam" id="TIGR01845">
    <property type="entry name" value="outer_NodT"/>
    <property type="match status" value="1"/>
</dbReference>
<feature type="coiled-coil region" evidence="3">
    <location>
        <begin position="211"/>
        <end position="238"/>
    </location>
</feature>
<dbReference type="InterPro" id="IPR010131">
    <property type="entry name" value="MdtP/NodT-like"/>
</dbReference>
<keyword evidence="2" id="KW-0472">Membrane</keyword>
<dbReference type="SUPFAM" id="SSF56954">
    <property type="entry name" value="Outer membrane efflux proteins (OEP)"/>
    <property type="match status" value="1"/>
</dbReference>
<protein>
    <submittedName>
        <fullName evidence="4">Outer membrane protein OprM</fullName>
    </submittedName>
</protein>
<feature type="signal peptide" evidence="2">
    <location>
        <begin position="1"/>
        <end position="16"/>
    </location>
</feature>
<dbReference type="GO" id="GO:0015562">
    <property type="term" value="F:efflux transmembrane transporter activity"/>
    <property type="evidence" value="ECO:0007669"/>
    <property type="project" value="InterPro"/>
</dbReference>
<dbReference type="RefSeq" id="WP_126150064.1">
    <property type="nucleotide sequence ID" value="NZ_JBHTMH010000001.1"/>
</dbReference>
<dbReference type="GO" id="GO:0005886">
    <property type="term" value="C:plasma membrane"/>
    <property type="evidence" value="ECO:0007669"/>
    <property type="project" value="UniProtKB-SubCell"/>
</dbReference>
<dbReference type="Gene3D" id="2.20.200.10">
    <property type="entry name" value="Outer membrane efflux proteins (OEP)"/>
    <property type="match status" value="1"/>
</dbReference>
<dbReference type="PANTHER" id="PTHR30203:SF32">
    <property type="entry name" value="CATION EFFLUX SYSTEM PROTEIN CUSC"/>
    <property type="match status" value="1"/>
</dbReference>
<accession>A0A3S4EL74</accession>
<dbReference type="Pfam" id="PF02321">
    <property type="entry name" value="OEP"/>
    <property type="match status" value="2"/>
</dbReference>
<dbReference type="Proteomes" id="UP000268844">
    <property type="component" value="Unassembled WGS sequence"/>
</dbReference>
<organism evidence="4 5">
    <name type="scientific">Devosia equisanguinis</name>
    <dbReference type="NCBI Taxonomy" id="2490941"/>
    <lineage>
        <taxon>Bacteria</taxon>
        <taxon>Pseudomonadati</taxon>
        <taxon>Pseudomonadota</taxon>
        <taxon>Alphaproteobacteria</taxon>
        <taxon>Hyphomicrobiales</taxon>
        <taxon>Devosiaceae</taxon>
        <taxon>Devosia</taxon>
    </lineage>
</organism>
<evidence type="ECO:0000313" key="5">
    <source>
        <dbReference type="Proteomes" id="UP000268844"/>
    </source>
</evidence>
<gene>
    <name evidence="4" type="primary">oprM</name>
    <name evidence="4" type="ORF">DEVEQU_01621</name>
</gene>
<feature type="chain" id="PRO_5018382140" evidence="2">
    <location>
        <begin position="17"/>
        <end position="460"/>
    </location>
</feature>
<comment type="similarity">
    <text evidence="1 2">Belongs to the outer membrane factor (OMF) (TC 1.B.17) family.</text>
</comment>
<dbReference type="EMBL" id="UZWD01000023">
    <property type="protein sequence ID" value="VDS04484.1"/>
    <property type="molecule type" value="Genomic_DNA"/>
</dbReference>
<dbReference type="AlphaFoldDB" id="A0A3S4EL74"/>
<keyword evidence="2" id="KW-0564">Palmitate</keyword>
<dbReference type="Gene3D" id="1.20.1600.10">
    <property type="entry name" value="Outer membrane efflux proteins (OEP)"/>
    <property type="match status" value="1"/>
</dbReference>
<dbReference type="OrthoDB" id="9783100at2"/>
<evidence type="ECO:0000256" key="2">
    <source>
        <dbReference type="RuleBase" id="RU362097"/>
    </source>
</evidence>
<keyword evidence="2" id="KW-0449">Lipoprotein</keyword>
<evidence type="ECO:0000256" key="3">
    <source>
        <dbReference type="SAM" id="Coils"/>
    </source>
</evidence>
<dbReference type="PROSITE" id="PS51257">
    <property type="entry name" value="PROKAR_LIPOPROTEIN"/>
    <property type="match status" value="1"/>
</dbReference>
<keyword evidence="2" id="KW-1134">Transmembrane beta strand</keyword>